<dbReference type="RefSeq" id="WP_182623071.1">
    <property type="nucleotide sequence ID" value="NZ_JACIUV010000008.1"/>
</dbReference>
<name>A0A7W3V288_9GAMM</name>
<dbReference type="Proteomes" id="UP000550609">
    <property type="component" value="Unassembled WGS sequence"/>
</dbReference>
<evidence type="ECO:0000313" key="1">
    <source>
        <dbReference type="EMBL" id="MBB1118163.1"/>
    </source>
</evidence>
<dbReference type="AlphaFoldDB" id="A0A7W3V288"/>
<accession>A0A7W3V288</accession>
<gene>
    <name evidence="1" type="ORF">H4O09_14000</name>
</gene>
<comment type="caution">
    <text evidence="1">The sequence shown here is derived from an EMBL/GenBank/DDBJ whole genome shotgun (WGS) entry which is preliminary data.</text>
</comment>
<sequence length="135" mass="14680">MNNEFRAALESLSKIRFGDLSGVQTALATTFSDAENVHGLIVRKSDRGVLGRTGLRDIELRAGAENSGAHFLLFSLEAPGAPFRGSEWSEAMPHPPDPDARGSKGYWTMQMNGRNVVLGLDEGETHIVQISISDR</sequence>
<protein>
    <submittedName>
        <fullName evidence="1">Uncharacterized protein</fullName>
    </submittedName>
</protein>
<proteinExistence type="predicted"/>
<evidence type="ECO:0000313" key="2">
    <source>
        <dbReference type="Proteomes" id="UP000550609"/>
    </source>
</evidence>
<reference evidence="1 2" key="1">
    <citation type="submission" date="2020-08" db="EMBL/GenBank/DDBJ databases">
        <title>Stenotrophomonas sp. W1S232.</title>
        <authorList>
            <person name="Deng Y."/>
        </authorList>
    </citation>
    <scope>NUCLEOTIDE SEQUENCE [LARGE SCALE GENOMIC DNA]</scope>
    <source>
        <strain evidence="1 2">W1S232</strain>
    </source>
</reference>
<organism evidence="1 2">
    <name type="scientific">Stenotrophomonas koreensis</name>
    <dbReference type="NCBI Taxonomy" id="266128"/>
    <lineage>
        <taxon>Bacteria</taxon>
        <taxon>Pseudomonadati</taxon>
        <taxon>Pseudomonadota</taxon>
        <taxon>Gammaproteobacteria</taxon>
        <taxon>Lysobacterales</taxon>
        <taxon>Lysobacteraceae</taxon>
        <taxon>Stenotrophomonas</taxon>
    </lineage>
</organism>
<dbReference type="EMBL" id="JACIUV010000008">
    <property type="protein sequence ID" value="MBB1118163.1"/>
    <property type="molecule type" value="Genomic_DNA"/>
</dbReference>